<gene>
    <name evidence="9" type="ORF">NWE73_02360</name>
</gene>
<feature type="domain" description="Radical SAM core" evidence="8">
    <location>
        <begin position="161"/>
        <end position="385"/>
    </location>
</feature>
<feature type="compositionally biased region" description="Basic and acidic residues" evidence="6">
    <location>
        <begin position="494"/>
        <end position="504"/>
    </location>
</feature>
<evidence type="ECO:0000259" key="7">
    <source>
        <dbReference type="PROSITE" id="PS51332"/>
    </source>
</evidence>
<dbReference type="InterPro" id="IPR007197">
    <property type="entry name" value="rSAM"/>
</dbReference>
<comment type="cofactor">
    <cofactor evidence="1">
        <name>[4Fe-4S] cluster</name>
        <dbReference type="ChEBI" id="CHEBI:49883"/>
    </cofactor>
</comment>
<dbReference type="Pfam" id="PF13311">
    <property type="entry name" value="DUF4080"/>
    <property type="match status" value="1"/>
</dbReference>
<evidence type="ECO:0000313" key="9">
    <source>
        <dbReference type="EMBL" id="MDG0815187.1"/>
    </source>
</evidence>
<protein>
    <submittedName>
        <fullName evidence="9">B12-binding domain-containing radical SAM protein</fullName>
    </submittedName>
</protein>
<dbReference type="SFLD" id="SFLDS00029">
    <property type="entry name" value="Radical_SAM"/>
    <property type="match status" value="1"/>
</dbReference>
<dbReference type="InterPro" id="IPR006158">
    <property type="entry name" value="Cobalamin-bd"/>
</dbReference>
<sequence>MNTDILLVTLNSSYAHSSFGLRYLYANLKELQERAQIVEYTTARSPRDIVESLLSKKPKIIGLGVYIWNADESLEVVSLLKKVSPETIVVLGGSEVSHESESQKICQTADFTIKGEADFLFYEFCHGYLNLGVLPEKKFISGPLPDIKTIASPYAYYTEEDIKNRVIYVEVSRGCPYRCEYCLSSLDKSVRNFDVTTFLADMQTLLDRGTRQFKFIDRTFNLSPTTCTQILQFFLDRIHLGLFLHFEMVPDRLPTEIRDLIKQFPAGSLQFEIGIQTWNTEVAKLVSRRNDFEKVKDNFRFLSTETGVHTHADLIVGLPGEDLPSFARGFDILSEVGPDEIQVGILKRLKGAPIARHDKEWEMVYADQPPFQILRTKTMNFETLQKMNRFAKFWDLYANSGNFKTLVTTLKERSQTRDDKSFFWEFFAFSEYLSARHSQYFGISLMSLFESAMAYLTEGLQWPAEQARDLILTDYRATGKIDLPKFLRLGDEDVKRKSSPEGDLQRSSLPKRQQRHLGKLETQTS</sequence>
<proteinExistence type="predicted"/>
<dbReference type="Gene3D" id="3.40.50.280">
    <property type="entry name" value="Cobalamin-binding domain"/>
    <property type="match status" value="1"/>
</dbReference>
<dbReference type="PANTHER" id="PTHR43409">
    <property type="entry name" value="ANAEROBIC MAGNESIUM-PROTOPORPHYRIN IX MONOMETHYL ESTER CYCLASE-RELATED"/>
    <property type="match status" value="1"/>
</dbReference>
<evidence type="ECO:0000256" key="1">
    <source>
        <dbReference type="ARBA" id="ARBA00001966"/>
    </source>
</evidence>
<dbReference type="PROSITE" id="PS51332">
    <property type="entry name" value="B12_BINDING"/>
    <property type="match status" value="1"/>
</dbReference>
<dbReference type="InterPro" id="IPR023404">
    <property type="entry name" value="rSAM_horseshoe"/>
</dbReference>
<reference evidence="9" key="1">
    <citation type="submission" date="2022-08" db="EMBL/GenBank/DDBJ databases">
        <title>Novel Bdellovibrio Species Isolated from Svalbard: Designation Bdellovibrio svalbardensis.</title>
        <authorList>
            <person name="Mitchell R.J."/>
            <person name="Choi S.Y."/>
        </authorList>
    </citation>
    <scope>NUCLEOTIDE SEQUENCE</scope>
    <source>
        <strain evidence="9">PAP01</strain>
    </source>
</reference>
<keyword evidence="5" id="KW-0411">Iron-sulfur</keyword>
<dbReference type="RefSeq" id="WP_277576663.1">
    <property type="nucleotide sequence ID" value="NZ_JANRMI010000001.1"/>
</dbReference>
<keyword evidence="10" id="KW-1185">Reference proteome</keyword>
<dbReference type="Proteomes" id="UP001152321">
    <property type="component" value="Unassembled WGS sequence"/>
</dbReference>
<dbReference type="InterPro" id="IPR051198">
    <property type="entry name" value="BchE-like"/>
</dbReference>
<dbReference type="PANTHER" id="PTHR43409:SF16">
    <property type="entry name" value="SLR0320 PROTEIN"/>
    <property type="match status" value="1"/>
</dbReference>
<evidence type="ECO:0000256" key="6">
    <source>
        <dbReference type="SAM" id="MobiDB-lite"/>
    </source>
</evidence>
<dbReference type="PROSITE" id="PS51918">
    <property type="entry name" value="RADICAL_SAM"/>
    <property type="match status" value="1"/>
</dbReference>
<dbReference type="SUPFAM" id="SSF102114">
    <property type="entry name" value="Radical SAM enzymes"/>
    <property type="match status" value="1"/>
</dbReference>
<dbReference type="Pfam" id="PF02310">
    <property type="entry name" value="B12-binding"/>
    <property type="match status" value="1"/>
</dbReference>
<keyword evidence="2" id="KW-0949">S-adenosyl-L-methionine</keyword>
<evidence type="ECO:0000256" key="4">
    <source>
        <dbReference type="ARBA" id="ARBA00023004"/>
    </source>
</evidence>
<dbReference type="SMART" id="SM00729">
    <property type="entry name" value="Elp3"/>
    <property type="match status" value="1"/>
</dbReference>
<dbReference type="EMBL" id="JANRMI010000001">
    <property type="protein sequence ID" value="MDG0815187.1"/>
    <property type="molecule type" value="Genomic_DNA"/>
</dbReference>
<organism evidence="9 10">
    <name type="scientific">Bdellovibrio svalbardensis</name>
    <dbReference type="NCBI Taxonomy" id="2972972"/>
    <lineage>
        <taxon>Bacteria</taxon>
        <taxon>Pseudomonadati</taxon>
        <taxon>Bdellovibrionota</taxon>
        <taxon>Bdellovibrionia</taxon>
        <taxon>Bdellovibrionales</taxon>
        <taxon>Pseudobdellovibrionaceae</taxon>
        <taxon>Bdellovibrio</taxon>
    </lineage>
</organism>
<evidence type="ECO:0000256" key="3">
    <source>
        <dbReference type="ARBA" id="ARBA00022723"/>
    </source>
</evidence>
<dbReference type="InterPro" id="IPR025288">
    <property type="entry name" value="DUF4080"/>
</dbReference>
<evidence type="ECO:0000256" key="5">
    <source>
        <dbReference type="ARBA" id="ARBA00023014"/>
    </source>
</evidence>
<dbReference type="InterPro" id="IPR006638">
    <property type="entry name" value="Elp3/MiaA/NifB-like_rSAM"/>
</dbReference>
<dbReference type="InterPro" id="IPR036724">
    <property type="entry name" value="Cobalamin-bd_sf"/>
</dbReference>
<dbReference type="Gene3D" id="3.80.30.20">
    <property type="entry name" value="tm_1862 like domain"/>
    <property type="match status" value="1"/>
</dbReference>
<feature type="region of interest" description="Disordered" evidence="6">
    <location>
        <begin position="494"/>
        <end position="525"/>
    </location>
</feature>
<name>A0ABT6DEF1_9BACT</name>
<dbReference type="CDD" id="cd01335">
    <property type="entry name" value="Radical_SAM"/>
    <property type="match status" value="1"/>
</dbReference>
<feature type="domain" description="B12-binding" evidence="7">
    <location>
        <begin position="3"/>
        <end position="135"/>
    </location>
</feature>
<keyword evidence="3" id="KW-0479">Metal-binding</keyword>
<dbReference type="Pfam" id="PF04055">
    <property type="entry name" value="Radical_SAM"/>
    <property type="match status" value="1"/>
</dbReference>
<accession>A0ABT6DEF1</accession>
<dbReference type="SFLD" id="SFLDG01082">
    <property type="entry name" value="B12-binding_domain_containing"/>
    <property type="match status" value="1"/>
</dbReference>
<evidence type="ECO:0000259" key="8">
    <source>
        <dbReference type="PROSITE" id="PS51918"/>
    </source>
</evidence>
<comment type="caution">
    <text evidence="9">The sequence shown here is derived from an EMBL/GenBank/DDBJ whole genome shotgun (WGS) entry which is preliminary data.</text>
</comment>
<evidence type="ECO:0000256" key="2">
    <source>
        <dbReference type="ARBA" id="ARBA00022691"/>
    </source>
</evidence>
<evidence type="ECO:0000313" key="10">
    <source>
        <dbReference type="Proteomes" id="UP001152321"/>
    </source>
</evidence>
<dbReference type="InterPro" id="IPR058240">
    <property type="entry name" value="rSAM_sf"/>
</dbReference>
<dbReference type="SUPFAM" id="SSF52242">
    <property type="entry name" value="Cobalamin (vitamin B12)-binding domain"/>
    <property type="match status" value="1"/>
</dbReference>
<keyword evidence="4" id="KW-0408">Iron</keyword>